<evidence type="ECO:0000313" key="1">
    <source>
        <dbReference type="EMBL" id="CAG8478572.1"/>
    </source>
</evidence>
<comment type="caution">
    <text evidence="1">The sequence shown here is derived from an EMBL/GenBank/DDBJ whole genome shotgun (WGS) entry which is preliminary data.</text>
</comment>
<dbReference type="EMBL" id="CAJVQC010000714">
    <property type="protein sequence ID" value="CAG8478572.1"/>
    <property type="molecule type" value="Genomic_DNA"/>
</dbReference>
<evidence type="ECO:0000313" key="2">
    <source>
        <dbReference type="Proteomes" id="UP000789920"/>
    </source>
</evidence>
<proteinExistence type="predicted"/>
<protein>
    <submittedName>
        <fullName evidence="1">9781_t:CDS:1</fullName>
    </submittedName>
</protein>
<sequence length="68" mass="7927">MLYQLVFGQEPQADLRIISILYQQNIIITINDDSDKEYNLKFNNSNEANLESNNSNKSDLEFNNLNED</sequence>
<organism evidence="1 2">
    <name type="scientific">Racocetra persica</name>
    <dbReference type="NCBI Taxonomy" id="160502"/>
    <lineage>
        <taxon>Eukaryota</taxon>
        <taxon>Fungi</taxon>
        <taxon>Fungi incertae sedis</taxon>
        <taxon>Mucoromycota</taxon>
        <taxon>Glomeromycotina</taxon>
        <taxon>Glomeromycetes</taxon>
        <taxon>Diversisporales</taxon>
        <taxon>Gigasporaceae</taxon>
        <taxon>Racocetra</taxon>
    </lineage>
</organism>
<keyword evidence="2" id="KW-1185">Reference proteome</keyword>
<gene>
    <name evidence="1" type="ORF">RPERSI_LOCUS883</name>
</gene>
<accession>A0ACA9KLB5</accession>
<reference evidence="1" key="1">
    <citation type="submission" date="2021-06" db="EMBL/GenBank/DDBJ databases">
        <authorList>
            <person name="Kallberg Y."/>
            <person name="Tangrot J."/>
            <person name="Rosling A."/>
        </authorList>
    </citation>
    <scope>NUCLEOTIDE SEQUENCE</scope>
    <source>
        <strain evidence="1">MA461A</strain>
    </source>
</reference>
<name>A0ACA9KLB5_9GLOM</name>
<dbReference type="Proteomes" id="UP000789920">
    <property type="component" value="Unassembled WGS sequence"/>
</dbReference>